<keyword evidence="4 10" id="KW-0862">Zinc</keyword>
<dbReference type="GO" id="GO:0001227">
    <property type="term" value="F:DNA-binding transcription repressor activity, RNA polymerase II-specific"/>
    <property type="evidence" value="ECO:0007669"/>
    <property type="project" value="TreeGrafter"/>
</dbReference>
<organism evidence="14 15">
    <name type="scientific">Petromyzon marinus</name>
    <name type="common">Sea lamprey</name>
    <dbReference type="NCBI Taxonomy" id="7757"/>
    <lineage>
        <taxon>Eukaryota</taxon>
        <taxon>Metazoa</taxon>
        <taxon>Chordata</taxon>
        <taxon>Craniata</taxon>
        <taxon>Vertebrata</taxon>
        <taxon>Cyclostomata</taxon>
        <taxon>Hyperoartia</taxon>
        <taxon>Petromyzontiformes</taxon>
        <taxon>Petromyzontidae</taxon>
        <taxon>Petromyzon</taxon>
    </lineage>
</organism>
<dbReference type="InterPro" id="IPR050234">
    <property type="entry name" value="Nuclear_hormone_rcpt_NR1"/>
</dbReference>
<dbReference type="Pfam" id="PF00105">
    <property type="entry name" value="zf-C4"/>
    <property type="match status" value="1"/>
</dbReference>
<dbReference type="RefSeq" id="XP_032825591.1">
    <property type="nucleotide sequence ID" value="XM_032969700.1"/>
</dbReference>
<dbReference type="FunFam" id="3.30.50.10:FF:000056">
    <property type="entry name" value="Peroxisome proliferator-activated receptor gamma"/>
    <property type="match status" value="1"/>
</dbReference>
<keyword evidence="8 10" id="KW-0675">Receptor</keyword>
<dbReference type="SMART" id="SM00399">
    <property type="entry name" value="ZnF_C4"/>
    <property type="match status" value="1"/>
</dbReference>
<gene>
    <name evidence="15" type="primary">LOC116951213</name>
</gene>
<dbReference type="GO" id="GO:0008270">
    <property type="term" value="F:zinc ion binding"/>
    <property type="evidence" value="ECO:0007669"/>
    <property type="project" value="UniProtKB-KW"/>
</dbReference>
<comment type="similarity">
    <text evidence="1">Belongs to the nuclear hormone receptor family. NR1 subfamily.</text>
</comment>
<dbReference type="GO" id="GO:0045923">
    <property type="term" value="P:positive regulation of fatty acid metabolic process"/>
    <property type="evidence" value="ECO:0007669"/>
    <property type="project" value="TreeGrafter"/>
</dbReference>
<proteinExistence type="inferred from homology"/>
<keyword evidence="3 10" id="KW-0863">Zinc-finger</keyword>
<evidence type="ECO:0000256" key="8">
    <source>
        <dbReference type="ARBA" id="ARBA00023170"/>
    </source>
</evidence>
<feature type="compositionally biased region" description="Low complexity" evidence="11">
    <location>
        <begin position="151"/>
        <end position="161"/>
    </location>
</feature>
<dbReference type="PANTHER" id="PTHR24082">
    <property type="entry name" value="NUCLEAR HORMONE RECEPTOR"/>
    <property type="match status" value="1"/>
</dbReference>
<protein>
    <submittedName>
        <fullName evidence="15">Peroxisome proliferator-activated receptor delta-like</fullName>
    </submittedName>
</protein>
<dbReference type="InterPro" id="IPR001728">
    <property type="entry name" value="ThyrH_rcpt"/>
</dbReference>
<feature type="region of interest" description="Disordered" evidence="11">
    <location>
        <begin position="1"/>
        <end position="29"/>
    </location>
</feature>
<dbReference type="PRINTS" id="PR00047">
    <property type="entry name" value="STROIDFINGER"/>
</dbReference>
<dbReference type="InterPro" id="IPR013088">
    <property type="entry name" value="Znf_NHR/GATA"/>
</dbReference>
<evidence type="ECO:0000256" key="4">
    <source>
        <dbReference type="ARBA" id="ARBA00022833"/>
    </source>
</evidence>
<evidence type="ECO:0000256" key="11">
    <source>
        <dbReference type="SAM" id="MobiDB-lite"/>
    </source>
</evidence>
<dbReference type="InterPro" id="IPR035500">
    <property type="entry name" value="NHR-like_dom_sf"/>
</dbReference>
<evidence type="ECO:0000256" key="5">
    <source>
        <dbReference type="ARBA" id="ARBA00023015"/>
    </source>
</evidence>
<dbReference type="PROSITE" id="PS51843">
    <property type="entry name" value="NR_LBD"/>
    <property type="match status" value="1"/>
</dbReference>
<evidence type="ECO:0000256" key="7">
    <source>
        <dbReference type="ARBA" id="ARBA00023163"/>
    </source>
</evidence>
<dbReference type="AlphaFoldDB" id="A0AAJ7X8W1"/>
<evidence type="ECO:0000256" key="10">
    <source>
        <dbReference type="RuleBase" id="RU004334"/>
    </source>
</evidence>
<dbReference type="GO" id="GO:0000978">
    <property type="term" value="F:RNA polymerase II cis-regulatory region sequence-specific DNA binding"/>
    <property type="evidence" value="ECO:0007669"/>
    <property type="project" value="TreeGrafter"/>
</dbReference>
<feature type="domain" description="NR LBD" evidence="13">
    <location>
        <begin position="227"/>
        <end position="451"/>
    </location>
</feature>
<accession>A0AAJ7X8W1</accession>
<dbReference type="PROSITE" id="PS51030">
    <property type="entry name" value="NUCLEAR_REC_DBD_2"/>
    <property type="match status" value="1"/>
</dbReference>
<dbReference type="PROSITE" id="PS00031">
    <property type="entry name" value="NUCLEAR_REC_DBD_1"/>
    <property type="match status" value="1"/>
</dbReference>
<evidence type="ECO:0000256" key="3">
    <source>
        <dbReference type="ARBA" id="ARBA00022771"/>
    </source>
</evidence>
<keyword evidence="9 10" id="KW-0539">Nucleus</keyword>
<dbReference type="SUPFAM" id="SSF57716">
    <property type="entry name" value="Glucocorticoid receptor-like (DNA-binding domain)"/>
    <property type="match status" value="1"/>
</dbReference>
<evidence type="ECO:0000256" key="9">
    <source>
        <dbReference type="ARBA" id="ARBA00023242"/>
    </source>
</evidence>
<dbReference type="InterPro" id="IPR000536">
    <property type="entry name" value="Nucl_hrmn_rcpt_lig-bd"/>
</dbReference>
<sequence>MAMPEAHGEKLRSPARGSAGGSTVAASPSVPPAEAVECRVCGDRASGFHYGLHACEGCKGFFRRTLRLALVYPRCTRACTVHKNSRNNCQYCRYQKCLRLGMSRDAIRFGRMPPSERDRILAETAPEASGGPGGGGAGDGSGIESGGGGERSSPSPAEDGEEALAALAAHVQAAYRRTFPLTKAKVEDILRDLESVLIVRDMRSFAEFGKSIGLTQLVAPSERDPSMEAMLREQLQAAPGQESGAAAAVPGAVQLVHFFNRFQYRIADVVRQVTEFAKAIPGFGAIDINDQVTLLKYSVYEAMFTMMAGHVREDGMLLAGGGVYISRPFYDAVRSNFNSSDSKFEFSQRFNALGLLDDDIAVFLAAIVLCDDRPGLVNVAAVERLQMRMLQALALQLRRAHPRCPFLFPKLLQKLADLRQLVTEHVEFVENYRRTQAGAKLHPLLLEILTDMY</sequence>
<dbReference type="SMART" id="SM00430">
    <property type="entry name" value="HOLI"/>
    <property type="match status" value="1"/>
</dbReference>
<keyword evidence="7 10" id="KW-0804">Transcription</keyword>
<keyword evidence="14" id="KW-1185">Reference proteome</keyword>
<dbReference type="GO" id="GO:0045944">
    <property type="term" value="P:positive regulation of transcription by RNA polymerase II"/>
    <property type="evidence" value="ECO:0007669"/>
    <property type="project" value="TreeGrafter"/>
</dbReference>
<feature type="region of interest" description="Disordered" evidence="11">
    <location>
        <begin position="125"/>
        <end position="161"/>
    </location>
</feature>
<dbReference type="InterPro" id="IPR001723">
    <property type="entry name" value="Nuclear_hrmn_rcpt"/>
</dbReference>
<evidence type="ECO:0000313" key="14">
    <source>
        <dbReference type="Proteomes" id="UP001318040"/>
    </source>
</evidence>
<dbReference type="PRINTS" id="PR00398">
    <property type="entry name" value="STRDHORMONER"/>
</dbReference>
<dbReference type="GO" id="GO:0004879">
    <property type="term" value="F:nuclear receptor activity"/>
    <property type="evidence" value="ECO:0007669"/>
    <property type="project" value="InterPro"/>
</dbReference>
<evidence type="ECO:0000313" key="15">
    <source>
        <dbReference type="RefSeq" id="XP_032825591.1"/>
    </source>
</evidence>
<dbReference type="KEGG" id="pmrn:116951213"/>
<dbReference type="GO" id="GO:0010887">
    <property type="term" value="P:negative regulation of cholesterol storage"/>
    <property type="evidence" value="ECO:0007669"/>
    <property type="project" value="TreeGrafter"/>
</dbReference>
<dbReference type="GO" id="GO:0005634">
    <property type="term" value="C:nucleus"/>
    <property type="evidence" value="ECO:0007669"/>
    <property type="project" value="UniProtKB-SubCell"/>
</dbReference>
<evidence type="ECO:0000256" key="2">
    <source>
        <dbReference type="ARBA" id="ARBA00022723"/>
    </source>
</evidence>
<evidence type="ECO:0000256" key="1">
    <source>
        <dbReference type="ARBA" id="ARBA00008092"/>
    </source>
</evidence>
<feature type="compositionally biased region" description="Gly residues" evidence="11">
    <location>
        <begin position="130"/>
        <end position="150"/>
    </location>
</feature>
<dbReference type="GO" id="GO:0050728">
    <property type="term" value="P:negative regulation of inflammatory response"/>
    <property type="evidence" value="ECO:0007669"/>
    <property type="project" value="TreeGrafter"/>
</dbReference>
<feature type="domain" description="Nuclear receptor" evidence="12">
    <location>
        <begin position="35"/>
        <end position="109"/>
    </location>
</feature>
<keyword evidence="6 10" id="KW-0238">DNA-binding</keyword>
<dbReference type="GO" id="GO:0030154">
    <property type="term" value="P:cell differentiation"/>
    <property type="evidence" value="ECO:0007669"/>
    <property type="project" value="TreeGrafter"/>
</dbReference>
<evidence type="ECO:0000256" key="6">
    <source>
        <dbReference type="ARBA" id="ARBA00023125"/>
    </source>
</evidence>
<evidence type="ECO:0000259" key="12">
    <source>
        <dbReference type="PROSITE" id="PS51030"/>
    </source>
</evidence>
<keyword evidence="5 10" id="KW-0805">Transcription regulation</keyword>
<dbReference type="InterPro" id="IPR001628">
    <property type="entry name" value="Znf_hrmn_rcpt"/>
</dbReference>
<dbReference type="GO" id="GO:0009755">
    <property type="term" value="P:hormone-mediated signaling pathway"/>
    <property type="evidence" value="ECO:0007669"/>
    <property type="project" value="TreeGrafter"/>
</dbReference>
<reference evidence="15" key="1">
    <citation type="submission" date="2025-08" db="UniProtKB">
        <authorList>
            <consortium name="RefSeq"/>
        </authorList>
    </citation>
    <scope>IDENTIFICATION</scope>
    <source>
        <tissue evidence="15">Sperm</tissue>
    </source>
</reference>
<dbReference type="Proteomes" id="UP001318040">
    <property type="component" value="Chromosome 42"/>
</dbReference>
<comment type="subcellular location">
    <subcellularLocation>
        <location evidence="10">Nucleus</location>
    </subcellularLocation>
</comment>
<evidence type="ECO:0000259" key="13">
    <source>
        <dbReference type="PROSITE" id="PS51843"/>
    </source>
</evidence>
<feature type="compositionally biased region" description="Basic and acidic residues" evidence="11">
    <location>
        <begin position="1"/>
        <end position="12"/>
    </location>
</feature>
<dbReference type="Gene3D" id="3.30.50.10">
    <property type="entry name" value="Erythroid Transcription Factor GATA-1, subunit A"/>
    <property type="match status" value="1"/>
</dbReference>
<name>A0AAJ7X8W1_PETMA</name>
<dbReference type="GeneID" id="116951213"/>
<dbReference type="Gene3D" id="1.10.565.10">
    <property type="entry name" value="Retinoid X Receptor"/>
    <property type="match status" value="1"/>
</dbReference>
<dbReference type="Pfam" id="PF00104">
    <property type="entry name" value="Hormone_recep"/>
    <property type="match status" value="1"/>
</dbReference>
<dbReference type="GO" id="GO:0006631">
    <property type="term" value="P:fatty acid metabolic process"/>
    <property type="evidence" value="ECO:0007669"/>
    <property type="project" value="TreeGrafter"/>
</dbReference>
<keyword evidence="2 10" id="KW-0479">Metal-binding</keyword>
<dbReference type="PANTHER" id="PTHR24082:SF497">
    <property type="entry name" value="PEROXISOME PROLIFERATOR-ACTIVATED RECEPTOR GAMMA-LIKE"/>
    <property type="match status" value="1"/>
</dbReference>
<dbReference type="SUPFAM" id="SSF48508">
    <property type="entry name" value="Nuclear receptor ligand-binding domain"/>
    <property type="match status" value="1"/>
</dbReference>
<dbReference type="PRINTS" id="PR00546">
    <property type="entry name" value="THYROIDHORMR"/>
</dbReference>